<dbReference type="Pfam" id="PF02743">
    <property type="entry name" value="dCache_1"/>
    <property type="match status" value="1"/>
</dbReference>
<evidence type="ECO:0000256" key="4">
    <source>
        <dbReference type="ARBA" id="ARBA00022475"/>
    </source>
</evidence>
<evidence type="ECO:0000259" key="16">
    <source>
        <dbReference type="PROSITE" id="PS50885"/>
    </source>
</evidence>
<gene>
    <name evidence="17" type="ORF">GK047_26370</name>
</gene>
<evidence type="ECO:0000256" key="11">
    <source>
        <dbReference type="ARBA" id="ARBA00022989"/>
    </source>
</evidence>
<dbReference type="InterPro" id="IPR003594">
    <property type="entry name" value="HATPase_dom"/>
</dbReference>
<dbReference type="SMART" id="SM00304">
    <property type="entry name" value="HAMP"/>
    <property type="match status" value="1"/>
</dbReference>
<dbReference type="Gene3D" id="6.10.340.10">
    <property type="match status" value="1"/>
</dbReference>
<dbReference type="InterPro" id="IPR003660">
    <property type="entry name" value="HAMP_dom"/>
</dbReference>
<dbReference type="Pfam" id="PF02518">
    <property type="entry name" value="HATPase_c"/>
    <property type="match status" value="1"/>
</dbReference>
<evidence type="ECO:0000256" key="9">
    <source>
        <dbReference type="ARBA" id="ARBA00022777"/>
    </source>
</evidence>
<dbReference type="InterPro" id="IPR004358">
    <property type="entry name" value="Sig_transdc_His_kin-like_C"/>
</dbReference>
<evidence type="ECO:0000256" key="12">
    <source>
        <dbReference type="ARBA" id="ARBA00023012"/>
    </source>
</evidence>
<dbReference type="Gene3D" id="3.30.450.20">
    <property type="entry name" value="PAS domain"/>
    <property type="match status" value="1"/>
</dbReference>
<keyword evidence="5" id="KW-0597">Phosphoprotein</keyword>
<dbReference type="GO" id="GO:0005886">
    <property type="term" value="C:plasma membrane"/>
    <property type="evidence" value="ECO:0007669"/>
    <property type="project" value="UniProtKB-SubCell"/>
</dbReference>
<dbReference type="PROSITE" id="PS50109">
    <property type="entry name" value="HIS_KIN"/>
    <property type="match status" value="1"/>
</dbReference>
<evidence type="ECO:0000256" key="10">
    <source>
        <dbReference type="ARBA" id="ARBA00022840"/>
    </source>
</evidence>
<comment type="subcellular location">
    <subcellularLocation>
        <location evidence="2">Cell membrane</location>
        <topology evidence="2">Multi-pass membrane protein</topology>
    </subcellularLocation>
</comment>
<dbReference type="Pfam" id="PF00672">
    <property type="entry name" value="HAMP"/>
    <property type="match status" value="1"/>
</dbReference>
<feature type="domain" description="Histidine kinase" evidence="15">
    <location>
        <begin position="484"/>
        <end position="587"/>
    </location>
</feature>
<evidence type="ECO:0000256" key="14">
    <source>
        <dbReference type="SAM" id="Phobius"/>
    </source>
</evidence>
<dbReference type="PANTHER" id="PTHR34220">
    <property type="entry name" value="SENSOR HISTIDINE KINASE YPDA"/>
    <property type="match status" value="1"/>
</dbReference>
<evidence type="ECO:0000256" key="6">
    <source>
        <dbReference type="ARBA" id="ARBA00022679"/>
    </source>
</evidence>
<dbReference type="InterPro" id="IPR033479">
    <property type="entry name" value="dCache_1"/>
</dbReference>
<feature type="transmembrane region" description="Helical" evidence="14">
    <location>
        <begin position="21"/>
        <end position="45"/>
    </location>
</feature>
<dbReference type="InterPro" id="IPR050640">
    <property type="entry name" value="Bact_2-comp_sensor_kinase"/>
</dbReference>
<organism evidence="17">
    <name type="scientific">Paenibacillus sp. SYP-B3998</name>
    <dbReference type="NCBI Taxonomy" id="2678564"/>
    <lineage>
        <taxon>Bacteria</taxon>
        <taxon>Bacillati</taxon>
        <taxon>Bacillota</taxon>
        <taxon>Bacilli</taxon>
        <taxon>Bacillales</taxon>
        <taxon>Paenibacillaceae</taxon>
        <taxon>Paenibacillus</taxon>
    </lineage>
</organism>
<evidence type="ECO:0000256" key="3">
    <source>
        <dbReference type="ARBA" id="ARBA00012438"/>
    </source>
</evidence>
<keyword evidence="8" id="KW-0547">Nucleotide-binding</keyword>
<dbReference type="InterPro" id="IPR036890">
    <property type="entry name" value="HATPase_C_sf"/>
</dbReference>
<comment type="caution">
    <text evidence="17">The sequence shown here is derived from an EMBL/GenBank/DDBJ whole genome shotgun (WGS) entry which is preliminary data.</text>
</comment>
<protein>
    <recommendedName>
        <fullName evidence="3">histidine kinase</fullName>
        <ecNumber evidence="3">2.7.13.3</ecNumber>
    </recommendedName>
</protein>
<accession>A0A6G4A6M1</accession>
<dbReference type="SMART" id="SM00387">
    <property type="entry name" value="HATPase_c"/>
    <property type="match status" value="1"/>
</dbReference>
<keyword evidence="6" id="KW-0808">Transferase</keyword>
<dbReference type="SUPFAM" id="SSF55874">
    <property type="entry name" value="ATPase domain of HSP90 chaperone/DNA topoisomerase II/histidine kinase"/>
    <property type="match status" value="1"/>
</dbReference>
<reference evidence="17" key="1">
    <citation type="submission" date="2020-02" db="EMBL/GenBank/DDBJ databases">
        <authorList>
            <person name="Shen X.-R."/>
            <person name="Zhang Y.-X."/>
        </authorList>
    </citation>
    <scope>NUCLEOTIDE SEQUENCE</scope>
    <source>
        <strain evidence="17">SYP-B3998</strain>
    </source>
</reference>
<proteinExistence type="predicted"/>
<keyword evidence="7 14" id="KW-0812">Transmembrane</keyword>
<keyword evidence="12" id="KW-0902">Two-component regulatory system</keyword>
<evidence type="ECO:0000256" key="8">
    <source>
        <dbReference type="ARBA" id="ARBA00022741"/>
    </source>
</evidence>
<keyword evidence="4" id="KW-1003">Cell membrane</keyword>
<dbReference type="InterPro" id="IPR005467">
    <property type="entry name" value="His_kinase_dom"/>
</dbReference>
<dbReference type="Pfam" id="PF06580">
    <property type="entry name" value="His_kinase"/>
    <property type="match status" value="1"/>
</dbReference>
<dbReference type="Gene3D" id="3.30.565.10">
    <property type="entry name" value="Histidine kinase-like ATPase, C-terminal domain"/>
    <property type="match status" value="1"/>
</dbReference>
<keyword evidence="10" id="KW-0067">ATP-binding</keyword>
<keyword evidence="9 17" id="KW-0418">Kinase</keyword>
<feature type="domain" description="HAMP" evidence="16">
    <location>
        <begin position="321"/>
        <end position="373"/>
    </location>
</feature>
<dbReference type="InterPro" id="IPR010559">
    <property type="entry name" value="Sig_transdc_His_kin_internal"/>
</dbReference>
<dbReference type="SUPFAM" id="SSF158472">
    <property type="entry name" value="HAMP domain-like"/>
    <property type="match status" value="1"/>
</dbReference>
<feature type="transmembrane region" description="Helical" evidence="14">
    <location>
        <begin position="300"/>
        <end position="321"/>
    </location>
</feature>
<dbReference type="GO" id="GO:0000155">
    <property type="term" value="F:phosphorelay sensor kinase activity"/>
    <property type="evidence" value="ECO:0007669"/>
    <property type="project" value="InterPro"/>
</dbReference>
<keyword evidence="11 14" id="KW-1133">Transmembrane helix</keyword>
<evidence type="ECO:0000256" key="7">
    <source>
        <dbReference type="ARBA" id="ARBA00022692"/>
    </source>
</evidence>
<evidence type="ECO:0000256" key="5">
    <source>
        <dbReference type="ARBA" id="ARBA00022553"/>
    </source>
</evidence>
<sequence length="590" mass="67612">MKAILKALYTVLLDTMRVKSIQFTITMSFIFITVTVMLVVSLVLYNKFSRTAEENAFLNTQQIIEQVQFNLENYIKGMSDTFEVADAKIAKSRGIPSDKLLEQLDTIASTREDIVSIDLFTAEGELVTGIHTTEMRKNTRLTEQSWFKSALDNPNHLTFSLPHIQNLFRDPYKWVVSMSKGVTIERNGKWVDAVLLVDVNFKALDDVFRTVSLGKKGYVYIIDDSAGNIVYHPQQQLIYIGLKYENVEQALKFSYGKYMDVSDGESRLNVVRTVNNIGWKIVGVSYLDEMITTRKEISAFMIWLLVIVLVFILLISAFMSARISQPIKRLKKSMEMVEKGDFDTYIHVRGADEVEQLSRRFNLMVSRVRELMDQSIHEQEVQRKNELEVLQSQINPHFLYNTLNSVVRMVGSGKNEEVITTITSLSKFFRISLSRGKNIITVQEEIEHIRNYLIIQKMRYKDKFDYEISVEEEALPYKTLKLILQPIVENALYHGIEYLADTGSIHISVRIVGEKILFEIRDNGVGIPEDKLKSILSGQVKSEKGSGVGLRNVHERIKLYFGSSYGVTVESELEEGTTVNLWIPLVLEDE</sequence>
<dbReference type="RefSeq" id="WP_163953401.1">
    <property type="nucleotide sequence ID" value="NZ_JAAIKC010000018.1"/>
</dbReference>
<dbReference type="PRINTS" id="PR00344">
    <property type="entry name" value="BCTRLSENSOR"/>
</dbReference>
<dbReference type="CDD" id="cd06225">
    <property type="entry name" value="HAMP"/>
    <property type="match status" value="1"/>
</dbReference>
<evidence type="ECO:0000259" key="15">
    <source>
        <dbReference type="PROSITE" id="PS50109"/>
    </source>
</evidence>
<evidence type="ECO:0000313" key="17">
    <source>
        <dbReference type="EMBL" id="NEW09471.1"/>
    </source>
</evidence>
<name>A0A6G4A6M1_9BACL</name>
<dbReference type="CDD" id="cd18774">
    <property type="entry name" value="PDC2_HK_sensor"/>
    <property type="match status" value="1"/>
</dbReference>
<evidence type="ECO:0000256" key="2">
    <source>
        <dbReference type="ARBA" id="ARBA00004651"/>
    </source>
</evidence>
<dbReference type="EC" id="2.7.13.3" evidence="3"/>
<dbReference type="GO" id="GO:0005524">
    <property type="term" value="F:ATP binding"/>
    <property type="evidence" value="ECO:0007669"/>
    <property type="project" value="UniProtKB-KW"/>
</dbReference>
<dbReference type="AlphaFoldDB" id="A0A6G4A6M1"/>
<keyword evidence="13 14" id="KW-0472">Membrane</keyword>
<dbReference type="PROSITE" id="PS50885">
    <property type="entry name" value="HAMP"/>
    <property type="match status" value="1"/>
</dbReference>
<evidence type="ECO:0000256" key="13">
    <source>
        <dbReference type="ARBA" id="ARBA00023136"/>
    </source>
</evidence>
<comment type="catalytic activity">
    <reaction evidence="1">
        <text>ATP + protein L-histidine = ADP + protein N-phospho-L-histidine.</text>
        <dbReference type="EC" id="2.7.13.3"/>
    </reaction>
</comment>
<dbReference type="PANTHER" id="PTHR34220:SF7">
    <property type="entry name" value="SENSOR HISTIDINE KINASE YPDA"/>
    <property type="match status" value="1"/>
</dbReference>
<evidence type="ECO:0000256" key="1">
    <source>
        <dbReference type="ARBA" id="ARBA00000085"/>
    </source>
</evidence>
<dbReference type="EMBL" id="JAAIKC010000018">
    <property type="protein sequence ID" value="NEW09471.1"/>
    <property type="molecule type" value="Genomic_DNA"/>
</dbReference>